<reference evidence="2 3" key="1">
    <citation type="journal article" date="2017" name="Genome Biol. Evol.">
        <title>Phytophthora megakarya and P. palmivora, closely related causal agents of cacao black pod rot, underwent increases in genome sizes and gene numbers by different mechanisms.</title>
        <authorList>
            <person name="Ali S.S."/>
            <person name="Shao J."/>
            <person name="Lary D.J."/>
            <person name="Kronmiller B."/>
            <person name="Shen D."/>
            <person name="Strem M.D."/>
            <person name="Amoako-Attah I."/>
            <person name="Akrofi A.Y."/>
            <person name="Begoude B.A."/>
            <person name="Ten Hoopen G.M."/>
            <person name="Coulibaly K."/>
            <person name="Kebe B.I."/>
            <person name="Melnick R.L."/>
            <person name="Guiltinan M.J."/>
            <person name="Tyler B.M."/>
            <person name="Meinhardt L.W."/>
            <person name="Bailey B.A."/>
        </authorList>
    </citation>
    <scope>NUCLEOTIDE SEQUENCE [LARGE SCALE GENOMIC DNA]</scope>
    <source>
        <strain evidence="3">sbr112.9</strain>
    </source>
</reference>
<feature type="compositionally biased region" description="Low complexity" evidence="1">
    <location>
        <begin position="65"/>
        <end position="85"/>
    </location>
</feature>
<dbReference type="EMBL" id="NCKW01003754">
    <property type="protein sequence ID" value="POM75568.1"/>
    <property type="molecule type" value="Genomic_DNA"/>
</dbReference>
<accession>A0A2P4YCN6</accession>
<dbReference type="AlphaFoldDB" id="A0A2P4YCN6"/>
<proteinExistence type="predicted"/>
<gene>
    <name evidence="2" type="ORF">PHPALM_7317</name>
</gene>
<protein>
    <recommendedName>
        <fullName evidence="4">FAR1 domain-containing protein</fullName>
    </recommendedName>
</protein>
<organism evidence="2 3">
    <name type="scientific">Phytophthora palmivora</name>
    <dbReference type="NCBI Taxonomy" id="4796"/>
    <lineage>
        <taxon>Eukaryota</taxon>
        <taxon>Sar</taxon>
        <taxon>Stramenopiles</taxon>
        <taxon>Oomycota</taxon>
        <taxon>Peronosporomycetes</taxon>
        <taxon>Peronosporales</taxon>
        <taxon>Peronosporaceae</taxon>
        <taxon>Phytophthora</taxon>
    </lineage>
</organism>
<dbReference type="Proteomes" id="UP000237271">
    <property type="component" value="Unassembled WGS sequence"/>
</dbReference>
<evidence type="ECO:0000313" key="3">
    <source>
        <dbReference type="Proteomes" id="UP000237271"/>
    </source>
</evidence>
<evidence type="ECO:0008006" key="4">
    <source>
        <dbReference type="Google" id="ProtNLM"/>
    </source>
</evidence>
<name>A0A2P4YCN6_9STRA</name>
<feature type="region of interest" description="Disordered" evidence="1">
    <location>
        <begin position="1"/>
        <end position="92"/>
    </location>
</feature>
<evidence type="ECO:0000313" key="2">
    <source>
        <dbReference type="EMBL" id="POM75568.1"/>
    </source>
</evidence>
<evidence type="ECO:0000256" key="1">
    <source>
        <dbReference type="SAM" id="MobiDB-lite"/>
    </source>
</evidence>
<comment type="caution">
    <text evidence="2">The sequence shown here is derived from an EMBL/GenBank/DDBJ whole genome shotgun (WGS) entry which is preliminary data.</text>
</comment>
<feature type="compositionally biased region" description="Low complexity" evidence="1">
    <location>
        <begin position="30"/>
        <end position="51"/>
    </location>
</feature>
<sequence length="197" mass="21734">MQLRARPAQKRQSAHITGARDDSSCEEEASASASPLSWGVSSVSHSSSQSADVDDFDVDILPTQSAQSISDADGASDGPDSEGGAINVSPEPWKTQFDSWEALDAYITAYGTQSYQGKRQRQESRQIECSVKINACVQVVSRVEPTFAVCITKTTLQHNHPLDKRTFRQYSHNRMKLDEVELDTINSLRKAVQAERD</sequence>
<keyword evidence="3" id="KW-1185">Reference proteome</keyword>